<protein>
    <submittedName>
        <fullName evidence="1">Uncharacterized protein</fullName>
    </submittedName>
</protein>
<sequence length="55" mass="6184">MTASTNNFSFQTPRILLFAFRGRIGGEDEKVRDCNGRRVGVGIGIFRFLTVDLAY</sequence>
<evidence type="ECO:0000313" key="1">
    <source>
        <dbReference type="EMBL" id="MBW87487.1"/>
    </source>
</evidence>
<dbReference type="EMBL" id="GGEC01007004">
    <property type="protein sequence ID" value="MBW87487.1"/>
    <property type="molecule type" value="Transcribed_RNA"/>
</dbReference>
<proteinExistence type="predicted"/>
<reference evidence="1" key="1">
    <citation type="submission" date="2018-02" db="EMBL/GenBank/DDBJ databases">
        <title>Rhizophora mucronata_Transcriptome.</title>
        <authorList>
            <person name="Meera S.P."/>
            <person name="Sreeshan A."/>
            <person name="Augustine A."/>
        </authorList>
    </citation>
    <scope>NUCLEOTIDE SEQUENCE</scope>
    <source>
        <tissue evidence="1">Leaf</tissue>
    </source>
</reference>
<accession>A0A2P2J251</accession>
<dbReference type="AlphaFoldDB" id="A0A2P2J251"/>
<name>A0A2P2J251_RHIMU</name>
<organism evidence="1">
    <name type="scientific">Rhizophora mucronata</name>
    <name type="common">Asiatic mangrove</name>
    <dbReference type="NCBI Taxonomy" id="61149"/>
    <lineage>
        <taxon>Eukaryota</taxon>
        <taxon>Viridiplantae</taxon>
        <taxon>Streptophyta</taxon>
        <taxon>Embryophyta</taxon>
        <taxon>Tracheophyta</taxon>
        <taxon>Spermatophyta</taxon>
        <taxon>Magnoliopsida</taxon>
        <taxon>eudicotyledons</taxon>
        <taxon>Gunneridae</taxon>
        <taxon>Pentapetalae</taxon>
        <taxon>rosids</taxon>
        <taxon>fabids</taxon>
        <taxon>Malpighiales</taxon>
        <taxon>Rhizophoraceae</taxon>
        <taxon>Rhizophora</taxon>
    </lineage>
</organism>